<dbReference type="RefSeq" id="WP_013386234.1">
    <property type="nucleotide sequence ID" value="NC_014628.2"/>
</dbReference>
<protein>
    <submittedName>
        <fullName evidence="1">Uncharacterized protein</fullName>
    </submittedName>
</protein>
<reference evidence="1 2" key="1">
    <citation type="journal article" date="2011" name="J. Bacteriol.">
        <title>Complete genome sequence of Paenibacillus polymyxa SC2, a strain of plant growth-promoting Rhizobacterium with broad-spectrum antimicrobial activity.</title>
        <authorList>
            <person name="Ma M."/>
            <person name="Wang C."/>
            <person name="Ding Y."/>
            <person name="Li L."/>
            <person name="Shen D."/>
            <person name="Jiang X."/>
            <person name="Guan D."/>
            <person name="Cao F."/>
            <person name="Chen H."/>
            <person name="Feng R."/>
            <person name="Wang X."/>
            <person name="Ge Y."/>
            <person name="Yao L."/>
            <person name="Bing X."/>
            <person name="Yang X."/>
            <person name="Li J."/>
            <person name="Du B."/>
        </authorList>
    </citation>
    <scope>NUCLEOTIDE SEQUENCE [LARGE SCALE GENOMIC DNA]</scope>
    <source>
        <strain evidence="1 2">SC2</strain>
        <plasmid evidence="2">pSC2</plasmid>
    </source>
</reference>
<accession>E3EKI8</accession>
<dbReference type="Proteomes" id="UP000006868">
    <property type="component" value="Plasmid pSC2"/>
</dbReference>
<dbReference type="EMBL" id="CP002214">
    <property type="protein sequence ID" value="ADO59820.1"/>
    <property type="molecule type" value="Genomic_DNA"/>
</dbReference>
<sequence length="99" mass="11340">MSKVLAKIIKDSKAMVNLNDTVADTINNFQTYVDNLNELARDQKFREAYHLLSKISIDCEDAMRVIAFKLDGDIELDEEYQLTDAEYGLHKLQLSPDQS</sequence>
<dbReference type="HOGENOM" id="CLU_2317605_0_0_9"/>
<dbReference type="PATRIC" id="fig|886882.15.peg.5487"/>
<evidence type="ECO:0000313" key="2">
    <source>
        <dbReference type="Proteomes" id="UP000006868"/>
    </source>
</evidence>
<dbReference type="KEGG" id="ppm:PPSC2_26075"/>
<geneLocation type="plasmid" evidence="1 2">
    <name>pSC2</name>
</geneLocation>
<evidence type="ECO:0000313" key="1">
    <source>
        <dbReference type="EMBL" id="ADO59820.1"/>
    </source>
</evidence>
<dbReference type="AlphaFoldDB" id="E3EKI8"/>
<name>E3EKI8_PAEPS</name>
<proteinExistence type="predicted"/>
<keyword evidence="1" id="KW-0614">Plasmid</keyword>
<organism evidence="1 2">
    <name type="scientific">Paenibacillus polymyxa (strain SC2)</name>
    <name type="common">Bacillus polymyxa</name>
    <dbReference type="NCBI Taxonomy" id="886882"/>
    <lineage>
        <taxon>Bacteria</taxon>
        <taxon>Bacillati</taxon>
        <taxon>Bacillota</taxon>
        <taxon>Bacilli</taxon>
        <taxon>Bacillales</taxon>
        <taxon>Paenibacillaceae</taxon>
        <taxon>Paenibacillus</taxon>
    </lineage>
</organism>
<gene>
    <name evidence="1" type="ORF">PPSC2_26075</name>
</gene>